<gene>
    <name evidence="1" type="ORF">H8K20_12575</name>
</gene>
<dbReference type="RefSeq" id="WP_186488666.1">
    <property type="nucleotide sequence ID" value="NZ_JACOGI010000003.1"/>
</dbReference>
<dbReference type="AlphaFoldDB" id="A0A8J6IQL5"/>
<accession>A0A8J6IQL5</accession>
<sequence>MTAMLRIVCRVVERRTKEGESLEQVLDDYPRLTPEEVSEIKAELGMVE</sequence>
<evidence type="ECO:0000313" key="1">
    <source>
        <dbReference type="EMBL" id="MBC3517225.1"/>
    </source>
</evidence>
<dbReference type="EMBL" id="JACOGI010000003">
    <property type="protein sequence ID" value="MBC3517225.1"/>
    <property type="molecule type" value="Genomic_DNA"/>
</dbReference>
<proteinExistence type="predicted"/>
<comment type="caution">
    <text evidence="1">The sequence shown here is derived from an EMBL/GenBank/DDBJ whole genome shotgun (WGS) entry which is preliminary data.</text>
</comment>
<evidence type="ECO:0000313" key="2">
    <source>
        <dbReference type="Proteomes" id="UP000597668"/>
    </source>
</evidence>
<protein>
    <submittedName>
        <fullName evidence="1">DUF433 domain-containing protein</fullName>
    </submittedName>
</protein>
<keyword evidence="2" id="KW-1185">Reference proteome</keyword>
<name>A0A8J6IQL5_9FIRM</name>
<dbReference type="Proteomes" id="UP000597668">
    <property type="component" value="Unassembled WGS sequence"/>
</dbReference>
<dbReference type="Pfam" id="PF04255">
    <property type="entry name" value="DUF433"/>
    <property type="match status" value="1"/>
</dbReference>
<dbReference type="InterPro" id="IPR007367">
    <property type="entry name" value="DUF433"/>
</dbReference>
<organism evidence="1 2">
    <name type="scientific">Neobittarella massiliensis</name>
    <name type="common">ex Bilen et al. 2018</name>
    <dbReference type="NCBI Taxonomy" id="2041842"/>
    <lineage>
        <taxon>Bacteria</taxon>
        <taxon>Bacillati</taxon>
        <taxon>Bacillota</taxon>
        <taxon>Clostridia</taxon>
        <taxon>Eubacteriales</taxon>
        <taxon>Oscillospiraceae</taxon>
        <taxon>Neobittarella (ex Bilen et al. 2018)</taxon>
    </lineage>
</organism>
<reference evidence="1" key="1">
    <citation type="submission" date="2020-08" db="EMBL/GenBank/DDBJ databases">
        <authorList>
            <person name="Liu C."/>
            <person name="Sun Q."/>
        </authorList>
    </citation>
    <scope>NUCLEOTIDE SEQUENCE</scope>
    <source>
        <strain evidence="1">NSJ-65</strain>
    </source>
</reference>